<dbReference type="AlphaFoldDB" id="A0A0F9L3N4"/>
<sequence length="123" mass="13691">MDIALLLSRFDPLYGPKIILKAPKSLEAEIVSKVPSLMEIPTQGVFMHIFGELKTANLFFKLISPFARGGYESFLLSLVTDANTNLTLLLANELLAGFAQYIINLEDAYKAFDYEPKDFSANP</sequence>
<dbReference type="EMBL" id="LAZR01012071">
    <property type="protein sequence ID" value="KKM44452.1"/>
    <property type="molecule type" value="Genomic_DNA"/>
</dbReference>
<feature type="non-terminal residue" evidence="1">
    <location>
        <position position="123"/>
    </location>
</feature>
<proteinExistence type="predicted"/>
<organism evidence="1">
    <name type="scientific">marine sediment metagenome</name>
    <dbReference type="NCBI Taxonomy" id="412755"/>
    <lineage>
        <taxon>unclassified sequences</taxon>
        <taxon>metagenomes</taxon>
        <taxon>ecological metagenomes</taxon>
    </lineage>
</organism>
<reference evidence="1" key="1">
    <citation type="journal article" date="2015" name="Nature">
        <title>Complex archaea that bridge the gap between prokaryotes and eukaryotes.</title>
        <authorList>
            <person name="Spang A."/>
            <person name="Saw J.H."/>
            <person name="Jorgensen S.L."/>
            <person name="Zaremba-Niedzwiedzka K."/>
            <person name="Martijn J."/>
            <person name="Lind A.E."/>
            <person name="van Eijk R."/>
            <person name="Schleper C."/>
            <person name="Guy L."/>
            <person name="Ettema T.J."/>
        </authorList>
    </citation>
    <scope>NUCLEOTIDE SEQUENCE</scope>
</reference>
<gene>
    <name evidence="1" type="ORF">LCGC14_1561650</name>
</gene>
<name>A0A0F9L3N4_9ZZZZ</name>
<evidence type="ECO:0000313" key="1">
    <source>
        <dbReference type="EMBL" id="KKM44452.1"/>
    </source>
</evidence>
<comment type="caution">
    <text evidence="1">The sequence shown here is derived from an EMBL/GenBank/DDBJ whole genome shotgun (WGS) entry which is preliminary data.</text>
</comment>
<protein>
    <submittedName>
        <fullName evidence="1">Uncharacterized protein</fullName>
    </submittedName>
</protein>
<accession>A0A0F9L3N4</accession>